<evidence type="ECO:0000313" key="4">
    <source>
        <dbReference type="Proteomes" id="UP000199519"/>
    </source>
</evidence>
<keyword evidence="1" id="KW-0472">Membrane</keyword>
<sequence length="107" mass="12558">MKQIIDIFMLAADEIATLSFSTQIILLIIGLTAGVELMKSNYRDIKKLFKNRQKFKKSNQLIYLDNTKKPVPVMVEIDRSGNYKDDLLNLKTPDSDYQNQDKIYYYR</sequence>
<dbReference type="EMBL" id="FNBJ01000061">
    <property type="protein sequence ID" value="SDG20553.1"/>
    <property type="molecule type" value="Genomic_DNA"/>
</dbReference>
<reference evidence="3 4" key="1">
    <citation type="submission" date="2016-10" db="EMBL/GenBank/DDBJ databases">
        <authorList>
            <person name="Varghese N."/>
            <person name="Submissions S."/>
        </authorList>
    </citation>
    <scope>NUCLEOTIDE SEQUENCE [LARGE SCALE GENOMIC DNA]</scope>
    <source>
        <strain evidence="2 4">WG2</strain>
        <strain evidence="3">WG5</strain>
    </source>
</reference>
<feature type="transmembrane region" description="Helical" evidence="1">
    <location>
        <begin position="20"/>
        <end position="38"/>
    </location>
</feature>
<evidence type="ECO:0000256" key="1">
    <source>
        <dbReference type="SAM" id="Phobius"/>
    </source>
</evidence>
<accession>A0A1I0CI14</accession>
<proteinExistence type="predicted"/>
<evidence type="ECO:0000313" key="2">
    <source>
        <dbReference type="EMBL" id="SDG20553.1"/>
    </source>
</evidence>
<evidence type="ECO:0000313" key="3">
    <source>
        <dbReference type="EMBL" id="SET19240.1"/>
    </source>
</evidence>
<dbReference type="Proteomes" id="UP000199519">
    <property type="component" value="Unassembled WGS sequence"/>
</dbReference>
<keyword evidence="4" id="KW-1185">Reference proteome</keyword>
<dbReference type="Proteomes" id="UP000198612">
    <property type="component" value="Unassembled WGS sequence"/>
</dbReference>
<name>A0A1I0CI14_9FIRM</name>
<dbReference type="AlphaFoldDB" id="A0A1I0CI14"/>
<protein>
    <submittedName>
        <fullName evidence="3">Uncharacterized protein</fullName>
    </submittedName>
</protein>
<dbReference type="RefSeq" id="WP_089720759.1">
    <property type="nucleotide sequence ID" value="NZ_FNBJ01000061.1"/>
</dbReference>
<keyword evidence="1" id="KW-1133">Transmembrane helix</keyword>
<dbReference type="EMBL" id="FOHG01000037">
    <property type="protein sequence ID" value="SET19240.1"/>
    <property type="molecule type" value="Genomic_DNA"/>
</dbReference>
<organism evidence="3">
    <name type="scientific">Halanaerobium congolense</name>
    <dbReference type="NCBI Taxonomy" id="54121"/>
    <lineage>
        <taxon>Bacteria</taxon>
        <taxon>Bacillati</taxon>
        <taxon>Bacillota</taxon>
        <taxon>Clostridia</taxon>
        <taxon>Halanaerobiales</taxon>
        <taxon>Halanaerobiaceae</taxon>
        <taxon>Halanaerobium</taxon>
    </lineage>
</organism>
<keyword evidence="1" id="KW-0812">Transmembrane</keyword>
<gene>
    <name evidence="2" type="ORF">SAMN04488598_1615</name>
    <name evidence="3" type="ORF">SAMN04515652_13719</name>
</gene>